<gene>
    <name evidence="2" type="ORF">EV196_101670</name>
</gene>
<dbReference type="Pfam" id="PF14897">
    <property type="entry name" value="EpsG"/>
    <property type="match status" value="1"/>
</dbReference>
<feature type="transmembrane region" description="Helical" evidence="1">
    <location>
        <begin position="114"/>
        <end position="136"/>
    </location>
</feature>
<keyword evidence="1" id="KW-1133">Transmembrane helix</keyword>
<feature type="transmembrane region" description="Helical" evidence="1">
    <location>
        <begin position="156"/>
        <end position="183"/>
    </location>
</feature>
<name>A0A4R1RS01_9FLAO</name>
<keyword evidence="2" id="KW-0808">Transferase</keyword>
<dbReference type="GO" id="GO:0016740">
    <property type="term" value="F:transferase activity"/>
    <property type="evidence" value="ECO:0007669"/>
    <property type="project" value="UniProtKB-KW"/>
</dbReference>
<feature type="transmembrane region" description="Helical" evidence="1">
    <location>
        <begin position="190"/>
        <end position="210"/>
    </location>
</feature>
<protein>
    <submittedName>
        <fullName evidence="2">EpsG-like putative glucosyltransferase</fullName>
    </submittedName>
</protein>
<keyword evidence="1" id="KW-0812">Transmembrane</keyword>
<feature type="transmembrane region" description="Helical" evidence="1">
    <location>
        <begin position="230"/>
        <end position="247"/>
    </location>
</feature>
<comment type="caution">
    <text evidence="2">The sequence shown here is derived from an EMBL/GenBank/DDBJ whole genome shotgun (WGS) entry which is preliminary data.</text>
</comment>
<reference evidence="2 3" key="1">
    <citation type="submission" date="2019-03" db="EMBL/GenBank/DDBJ databases">
        <title>Genomic Encyclopedia of Type Strains, Phase IV (KMG-IV): sequencing the most valuable type-strain genomes for metagenomic binning, comparative biology and taxonomic classification.</title>
        <authorList>
            <person name="Goeker M."/>
        </authorList>
    </citation>
    <scope>NUCLEOTIDE SEQUENCE [LARGE SCALE GENOMIC DNA]</scope>
    <source>
        <strain evidence="2 3">DSM 18792</strain>
    </source>
</reference>
<feature type="transmembrane region" description="Helical" evidence="1">
    <location>
        <begin position="311"/>
        <end position="328"/>
    </location>
</feature>
<keyword evidence="3" id="KW-1185">Reference proteome</keyword>
<dbReference type="OrthoDB" id="1445466at2"/>
<evidence type="ECO:0000313" key="3">
    <source>
        <dbReference type="Proteomes" id="UP000295455"/>
    </source>
</evidence>
<dbReference type="AlphaFoldDB" id="A0A4R1RS01"/>
<sequence>MFIYILFFIVVFLLLEAGKYKIVEGVNFYWLAYFFIFIFSAFRFDVGYDFEMYYNLIEGKSRWLEAQLNRFDFLSRELVIFSSYIKFTQFFFIVSSFLIMFLTYKVIKRESKDFVISTLVFLSFPIFFLNSFSIVRQYMALSIVFYSLRYISSRKLLYFLIAIFVAVFFHKTAIVAIVLYWIYNLKLKNIHFIIIFIGGFFSSKLLYFLVEYLLPHYLKYLDENVGVGGDKLLLLFQIIGFFILFFVDKKKEDLVYNFYINTFYVGLFIWSSLAPYGHAGYRGALYFIVFFILLAPEVIQIIKQRRLLKQITYIVGFCFFIFTLWLGTKNIHKDPNIPYRVFFLTDKTHFKSVTP</sequence>
<accession>A0A4R1RS01</accession>
<keyword evidence="1" id="KW-0472">Membrane</keyword>
<feature type="transmembrane region" description="Helical" evidence="1">
    <location>
        <begin position="254"/>
        <end position="273"/>
    </location>
</feature>
<feature type="transmembrane region" description="Helical" evidence="1">
    <location>
        <begin position="90"/>
        <end position="107"/>
    </location>
</feature>
<feature type="transmembrane region" description="Helical" evidence="1">
    <location>
        <begin position="27"/>
        <end position="46"/>
    </location>
</feature>
<evidence type="ECO:0000313" key="2">
    <source>
        <dbReference type="EMBL" id="TCL69235.1"/>
    </source>
</evidence>
<proteinExistence type="predicted"/>
<feature type="transmembrane region" description="Helical" evidence="1">
    <location>
        <begin position="279"/>
        <end position="299"/>
    </location>
</feature>
<dbReference type="EMBL" id="SLUP01000001">
    <property type="protein sequence ID" value="TCL69235.1"/>
    <property type="molecule type" value="Genomic_DNA"/>
</dbReference>
<organism evidence="2 3">
    <name type="scientific">Mariniflexile fucanivorans</name>
    <dbReference type="NCBI Taxonomy" id="264023"/>
    <lineage>
        <taxon>Bacteria</taxon>
        <taxon>Pseudomonadati</taxon>
        <taxon>Bacteroidota</taxon>
        <taxon>Flavobacteriia</taxon>
        <taxon>Flavobacteriales</taxon>
        <taxon>Flavobacteriaceae</taxon>
        <taxon>Mariniflexile</taxon>
    </lineage>
</organism>
<dbReference type="InterPro" id="IPR049458">
    <property type="entry name" value="EpsG-like"/>
</dbReference>
<dbReference type="RefSeq" id="WP_132214828.1">
    <property type="nucleotide sequence ID" value="NZ_OX156936.1"/>
</dbReference>
<evidence type="ECO:0000256" key="1">
    <source>
        <dbReference type="SAM" id="Phobius"/>
    </source>
</evidence>
<dbReference type="Proteomes" id="UP000295455">
    <property type="component" value="Unassembled WGS sequence"/>
</dbReference>